<gene>
    <name evidence="2" type="ORF">FC699_29315</name>
</gene>
<dbReference type="EMBL" id="SZON01002389">
    <property type="protein sequence ID" value="TKI87586.1"/>
    <property type="molecule type" value="Genomic_DNA"/>
</dbReference>
<comment type="caution">
    <text evidence="2">The sequence shown here is derived from an EMBL/GenBank/DDBJ whole genome shotgun (WGS) entry which is preliminary data.</text>
</comment>
<reference evidence="2 3" key="1">
    <citation type="journal article" date="2019" name="Environ. Microbiol.">
        <title>An active ?-lactamase is a part of an orchestrated cell wall stress resistance network of Bacillus subtilis and related rhizosphere species.</title>
        <authorList>
            <person name="Bucher T."/>
            <person name="Keren-Paz A."/>
            <person name="Hausser J."/>
            <person name="Olender T."/>
            <person name="Cytryn E."/>
            <person name="Kolodkin-Gal I."/>
        </authorList>
    </citation>
    <scope>NUCLEOTIDE SEQUENCE [LARGE SCALE GENOMIC DNA]</scope>
    <source>
        <strain evidence="2 3">I5</strain>
    </source>
</reference>
<evidence type="ECO:0000256" key="1">
    <source>
        <dbReference type="SAM" id="Coils"/>
    </source>
</evidence>
<organism evidence="2 3">
    <name type="scientific">Bacillus wiedmannii</name>
    <dbReference type="NCBI Taxonomy" id="1890302"/>
    <lineage>
        <taxon>Bacteria</taxon>
        <taxon>Bacillati</taxon>
        <taxon>Bacillota</taxon>
        <taxon>Bacilli</taxon>
        <taxon>Bacillales</taxon>
        <taxon>Bacillaceae</taxon>
        <taxon>Bacillus</taxon>
        <taxon>Bacillus cereus group</taxon>
    </lineage>
</organism>
<dbReference type="Proteomes" id="UP000305222">
    <property type="component" value="Unassembled WGS sequence"/>
</dbReference>
<sequence length="134" mass="15326">MSQVFQFNFEKTYKEVDVAGKLFKVEFNDDALNRYQKSLKRFKASTEELQNAATDYEKATDAEIDALSEKQKEITKDVVDTFLGNGAFEELYDIAGRSVANLLSLVHYLNDLYAEETLKKSSESQSKYLANLKK</sequence>
<protein>
    <submittedName>
        <fullName evidence="2">Uncharacterized protein</fullName>
    </submittedName>
</protein>
<accession>A0A4U3AG84</accession>
<keyword evidence="1" id="KW-0175">Coiled coil</keyword>
<proteinExistence type="predicted"/>
<feature type="coiled-coil region" evidence="1">
    <location>
        <begin position="32"/>
        <end position="59"/>
    </location>
</feature>
<name>A0A4U3AG84_9BACI</name>
<evidence type="ECO:0000313" key="2">
    <source>
        <dbReference type="EMBL" id="TKI87586.1"/>
    </source>
</evidence>
<dbReference type="AlphaFoldDB" id="A0A4U3AG84"/>
<evidence type="ECO:0000313" key="3">
    <source>
        <dbReference type="Proteomes" id="UP000305222"/>
    </source>
</evidence>